<evidence type="ECO:0000313" key="3">
    <source>
        <dbReference type="Proteomes" id="UP000789508"/>
    </source>
</evidence>
<sequence length="79" mass="9160">MHYYPSKSGKRVRYDNQNPESTDSQSTESTNASAQNSDIKSQYSRAPEKNDFEVKLDVKFYSEDAFYGMVQLKDKHLDI</sequence>
<dbReference type="Proteomes" id="UP000789508">
    <property type="component" value="Unassembled WGS sequence"/>
</dbReference>
<feature type="compositionally biased region" description="Polar residues" evidence="1">
    <location>
        <begin position="15"/>
        <end position="44"/>
    </location>
</feature>
<protein>
    <submittedName>
        <fullName evidence="2">308_t:CDS:1</fullName>
    </submittedName>
</protein>
<keyword evidence="3" id="KW-1185">Reference proteome</keyword>
<evidence type="ECO:0000313" key="2">
    <source>
        <dbReference type="EMBL" id="CAG8453525.1"/>
    </source>
</evidence>
<dbReference type="AlphaFoldDB" id="A0A9N8VFN2"/>
<reference evidence="2" key="1">
    <citation type="submission" date="2021-06" db="EMBL/GenBank/DDBJ databases">
        <authorList>
            <person name="Kallberg Y."/>
            <person name="Tangrot J."/>
            <person name="Rosling A."/>
        </authorList>
    </citation>
    <scope>NUCLEOTIDE SEQUENCE</scope>
    <source>
        <strain evidence="2">FL130A</strain>
    </source>
</reference>
<proteinExistence type="predicted"/>
<feature type="region of interest" description="Disordered" evidence="1">
    <location>
        <begin position="1"/>
        <end position="48"/>
    </location>
</feature>
<gene>
    <name evidence="2" type="ORF">ALEPTO_LOCUS1147</name>
</gene>
<name>A0A9N8VFN2_9GLOM</name>
<accession>A0A9N8VFN2</accession>
<organism evidence="2 3">
    <name type="scientific">Ambispora leptoticha</name>
    <dbReference type="NCBI Taxonomy" id="144679"/>
    <lineage>
        <taxon>Eukaryota</taxon>
        <taxon>Fungi</taxon>
        <taxon>Fungi incertae sedis</taxon>
        <taxon>Mucoromycota</taxon>
        <taxon>Glomeromycotina</taxon>
        <taxon>Glomeromycetes</taxon>
        <taxon>Archaeosporales</taxon>
        <taxon>Ambisporaceae</taxon>
        <taxon>Ambispora</taxon>
    </lineage>
</organism>
<comment type="caution">
    <text evidence="2">The sequence shown here is derived from an EMBL/GenBank/DDBJ whole genome shotgun (WGS) entry which is preliminary data.</text>
</comment>
<dbReference type="EMBL" id="CAJVPS010000113">
    <property type="protein sequence ID" value="CAG8453525.1"/>
    <property type="molecule type" value="Genomic_DNA"/>
</dbReference>
<evidence type="ECO:0000256" key="1">
    <source>
        <dbReference type="SAM" id="MobiDB-lite"/>
    </source>
</evidence>